<gene>
    <name evidence="1" type="ORF">MML48_2g00017656</name>
</gene>
<proteinExistence type="predicted"/>
<organism evidence="1 2">
    <name type="scientific">Holotrichia oblita</name>
    <name type="common">Chafer beetle</name>
    <dbReference type="NCBI Taxonomy" id="644536"/>
    <lineage>
        <taxon>Eukaryota</taxon>
        <taxon>Metazoa</taxon>
        <taxon>Ecdysozoa</taxon>
        <taxon>Arthropoda</taxon>
        <taxon>Hexapoda</taxon>
        <taxon>Insecta</taxon>
        <taxon>Pterygota</taxon>
        <taxon>Neoptera</taxon>
        <taxon>Endopterygota</taxon>
        <taxon>Coleoptera</taxon>
        <taxon>Polyphaga</taxon>
        <taxon>Scarabaeiformia</taxon>
        <taxon>Scarabaeidae</taxon>
        <taxon>Melolonthinae</taxon>
        <taxon>Holotrichia</taxon>
    </lineage>
</organism>
<comment type="caution">
    <text evidence="1">The sequence shown here is derived from an EMBL/GenBank/DDBJ whole genome shotgun (WGS) entry which is preliminary data.</text>
</comment>
<dbReference type="Proteomes" id="UP001056778">
    <property type="component" value="Chromosome 2"/>
</dbReference>
<evidence type="ECO:0000313" key="2">
    <source>
        <dbReference type="Proteomes" id="UP001056778"/>
    </source>
</evidence>
<protein>
    <submittedName>
        <fullName evidence="1">Multifunctional protein ade2</fullName>
    </submittedName>
</protein>
<evidence type="ECO:0000313" key="1">
    <source>
        <dbReference type="EMBL" id="KAI4468032.1"/>
    </source>
</evidence>
<accession>A0ACB9TMP1</accession>
<dbReference type="EMBL" id="CM043016">
    <property type="protein sequence ID" value="KAI4468032.1"/>
    <property type="molecule type" value="Genomic_DNA"/>
</dbReference>
<reference evidence="1" key="1">
    <citation type="submission" date="2022-04" db="EMBL/GenBank/DDBJ databases">
        <title>Chromosome-scale genome assembly of Holotrichia oblita Faldermann.</title>
        <authorList>
            <person name="Rongchong L."/>
        </authorList>
    </citation>
    <scope>NUCLEOTIDE SEQUENCE</scope>
    <source>
        <strain evidence="1">81SQS9</strain>
    </source>
</reference>
<sequence>MEEQLYKVELVSPEGYKFIVNLSTYEIERAQQEPEFLNELIQKYDMFRKRDIIYSIKDTEANTNKSISEEIENKSDFWSENETKLLINTYADHIEDMQHAQRKKHVWSIIAEQLASLGVNRSVEKCQRKWINLTRVYRSIKDSSKKTGRGRTSYKYFDLLDEILGNKPSNSKDTYVLDFGASSSTTTGDVIKDPIELDSNENINTSEGISVEDGPPRKKRNKNYTQEYFKEKVKYLRNKENEHELKEKDIKTE</sequence>
<keyword evidence="2" id="KW-1185">Reference proteome</keyword>
<name>A0ACB9TMP1_HOLOL</name>